<protein>
    <submittedName>
        <fullName evidence="1">Uncharacterized protein</fullName>
    </submittedName>
</protein>
<sequence>MTLKQSPYASGITELLLTLDSSHLYQLASTATNQHLIADSKKEAVDIILRYTENLERFFSYKRITCQVLFDYLHKKKVPLRVGESKQEMIQRVKKEWEKKQNAKPVTKSVSLPNTKKNQIVNSFPVAVPQRHRSNTELNVNYSGASNAASTTAINLNLTTQDVQLSVKLTHGSGGGGGGGGGVVRSDVFAREFCKWFFVMLNRLHPQGAAQAGDNFSPDVFMANCTMDIYLCDTNNTEKHATGHNNAYVLLKNVCTDFRLMFVPHIDSGVRAEMSQHGLVKLYCLGTLHQGDAFVGVFEQEFGLVKSPQEGWKIMMTKINLKQAQQDSVCLPALPQGPVFEIPS</sequence>
<accession>A0A5B7EUR4</accession>
<organism evidence="1 2">
    <name type="scientific">Portunus trituberculatus</name>
    <name type="common">Swimming crab</name>
    <name type="synonym">Neptunus trituberculatus</name>
    <dbReference type="NCBI Taxonomy" id="210409"/>
    <lineage>
        <taxon>Eukaryota</taxon>
        <taxon>Metazoa</taxon>
        <taxon>Ecdysozoa</taxon>
        <taxon>Arthropoda</taxon>
        <taxon>Crustacea</taxon>
        <taxon>Multicrustacea</taxon>
        <taxon>Malacostraca</taxon>
        <taxon>Eumalacostraca</taxon>
        <taxon>Eucarida</taxon>
        <taxon>Decapoda</taxon>
        <taxon>Pleocyemata</taxon>
        <taxon>Brachyura</taxon>
        <taxon>Eubrachyura</taxon>
        <taxon>Portunoidea</taxon>
        <taxon>Portunidae</taxon>
        <taxon>Portuninae</taxon>
        <taxon>Portunus</taxon>
    </lineage>
</organism>
<dbReference type="PANTHER" id="PTHR21084">
    <property type="entry name" value="DENSE INCISORS"/>
    <property type="match status" value="1"/>
</dbReference>
<dbReference type="InterPro" id="IPR026698">
    <property type="entry name" value="UPF_C3orf38"/>
</dbReference>
<evidence type="ECO:0000313" key="2">
    <source>
        <dbReference type="Proteomes" id="UP000324222"/>
    </source>
</evidence>
<keyword evidence="2" id="KW-1185">Reference proteome</keyword>
<comment type="caution">
    <text evidence="1">The sequence shown here is derived from an EMBL/GenBank/DDBJ whole genome shotgun (WGS) entry which is preliminary data.</text>
</comment>
<proteinExistence type="predicted"/>
<dbReference type="OrthoDB" id="6407068at2759"/>
<dbReference type="PANTHER" id="PTHR21084:SF1">
    <property type="entry name" value="DENSE INCISORS"/>
    <property type="match status" value="1"/>
</dbReference>
<evidence type="ECO:0000313" key="1">
    <source>
        <dbReference type="EMBL" id="MPC36613.1"/>
    </source>
</evidence>
<dbReference type="Proteomes" id="UP000324222">
    <property type="component" value="Unassembled WGS sequence"/>
</dbReference>
<name>A0A5B7EUR4_PORTR</name>
<dbReference type="EMBL" id="VSRR010003558">
    <property type="protein sequence ID" value="MPC36613.1"/>
    <property type="molecule type" value="Genomic_DNA"/>
</dbReference>
<reference evidence="1 2" key="1">
    <citation type="submission" date="2019-05" db="EMBL/GenBank/DDBJ databases">
        <title>Another draft genome of Portunus trituberculatus and its Hox gene families provides insights of decapod evolution.</title>
        <authorList>
            <person name="Jeong J.-H."/>
            <person name="Song I."/>
            <person name="Kim S."/>
            <person name="Choi T."/>
            <person name="Kim D."/>
            <person name="Ryu S."/>
            <person name="Kim W."/>
        </authorList>
    </citation>
    <scope>NUCLEOTIDE SEQUENCE [LARGE SCALE GENOMIC DNA]</scope>
    <source>
        <tissue evidence="1">Muscle</tissue>
    </source>
</reference>
<dbReference type="AlphaFoldDB" id="A0A5B7EUR4"/>
<dbReference type="Pfam" id="PF15008">
    <property type="entry name" value="DUF4518"/>
    <property type="match status" value="2"/>
</dbReference>
<gene>
    <name evidence="1" type="primary">CC038</name>
    <name evidence="1" type="ORF">E2C01_030077</name>
</gene>